<evidence type="ECO:0000259" key="1">
    <source>
        <dbReference type="Pfam" id="PF24718"/>
    </source>
</evidence>
<comment type="caution">
    <text evidence="2">The sequence shown here is derived from an EMBL/GenBank/DDBJ whole genome shotgun (WGS) entry which is preliminary data.</text>
</comment>
<dbReference type="Pfam" id="PF24718">
    <property type="entry name" value="HTH_73"/>
    <property type="match status" value="1"/>
</dbReference>
<name>A0ABW0H3F3_9HYPH</name>
<dbReference type="InterPro" id="IPR056975">
    <property type="entry name" value="HTH_73"/>
</dbReference>
<proteinExistence type="predicted"/>
<evidence type="ECO:0000313" key="3">
    <source>
        <dbReference type="Proteomes" id="UP001596016"/>
    </source>
</evidence>
<organism evidence="2 3">
    <name type="scientific">Aquamicrobium segne</name>
    <dbReference type="NCBI Taxonomy" id="469547"/>
    <lineage>
        <taxon>Bacteria</taxon>
        <taxon>Pseudomonadati</taxon>
        <taxon>Pseudomonadota</taxon>
        <taxon>Alphaproteobacteria</taxon>
        <taxon>Hyphomicrobiales</taxon>
        <taxon>Phyllobacteriaceae</taxon>
        <taxon>Aquamicrobium</taxon>
    </lineage>
</organism>
<feature type="domain" description="HTH-like" evidence="1">
    <location>
        <begin position="4"/>
        <end position="70"/>
    </location>
</feature>
<accession>A0ABW0H3F3</accession>
<gene>
    <name evidence="2" type="ORF">ACFPLB_17540</name>
</gene>
<dbReference type="Proteomes" id="UP001596016">
    <property type="component" value="Unassembled WGS sequence"/>
</dbReference>
<sequence>MPTKDVFKMIRDAIDTAPRNGYVAELHLQVLKYADDLEGTSGKDFCAALDLNKSWGTEFAKMKKISGRLRDAGLDPAKI</sequence>
<dbReference type="RefSeq" id="WP_378232083.1">
    <property type="nucleotide sequence ID" value="NZ_JBHSLL010000075.1"/>
</dbReference>
<dbReference type="EMBL" id="JBHSLL010000075">
    <property type="protein sequence ID" value="MFC5387765.1"/>
    <property type="molecule type" value="Genomic_DNA"/>
</dbReference>
<reference evidence="3" key="1">
    <citation type="journal article" date="2019" name="Int. J. Syst. Evol. Microbiol.">
        <title>The Global Catalogue of Microorganisms (GCM) 10K type strain sequencing project: providing services to taxonomists for standard genome sequencing and annotation.</title>
        <authorList>
            <consortium name="The Broad Institute Genomics Platform"/>
            <consortium name="The Broad Institute Genome Sequencing Center for Infectious Disease"/>
            <person name="Wu L."/>
            <person name="Ma J."/>
        </authorList>
    </citation>
    <scope>NUCLEOTIDE SEQUENCE [LARGE SCALE GENOMIC DNA]</scope>
    <source>
        <strain evidence="3">CGMCC 4.1415</strain>
    </source>
</reference>
<evidence type="ECO:0000313" key="2">
    <source>
        <dbReference type="EMBL" id="MFC5387765.1"/>
    </source>
</evidence>
<protein>
    <submittedName>
        <fullName evidence="2">Transcription factor</fullName>
    </submittedName>
</protein>
<keyword evidence="3" id="KW-1185">Reference proteome</keyword>